<dbReference type="STRING" id="1121322.SAMN02745136_04280"/>
<keyword evidence="2 7" id="KW-0813">Transport</keyword>
<feature type="transmembrane region" description="Helical" evidence="7">
    <location>
        <begin position="173"/>
        <end position="193"/>
    </location>
</feature>
<dbReference type="PANTHER" id="PTHR30193">
    <property type="entry name" value="ABC TRANSPORTER PERMEASE PROTEIN"/>
    <property type="match status" value="1"/>
</dbReference>
<keyword evidence="5 7" id="KW-1133">Transmembrane helix</keyword>
<keyword evidence="10" id="KW-1185">Reference proteome</keyword>
<sequence length="304" mass="34178">MEEKKSMKRKGKPFWRKEGFQAYMFMIPTLIGFPVLCAYPMLYSLYSAFCDWDGINSPVWRGLKNFKYLLTIDPVFWKSIKVTFLFALINVPVTLVLGLALAVLLNKKIPGIKLFRVIYYLPTIVPGVAAIILWQFIFKSDVGLLNGLLGQLGIGPVGWLTSEKVVLFSLSIIKWWGVGGMMIIFLSGLQSVPADIFEAASLDGATGWAQFKYVTLPMITPVIFLQLITGLIGCMQSFAEAQIMTGGGPNYSSNFINYDIYVNAFSNQKYGRACAESWILFLIILVFTALIFKKSESFVYYEND</sequence>
<dbReference type="SUPFAM" id="SSF160964">
    <property type="entry name" value="MalF N-terminal region-like"/>
    <property type="match status" value="1"/>
</dbReference>
<comment type="subcellular location">
    <subcellularLocation>
        <location evidence="1 7">Cell membrane</location>
        <topology evidence="1 7">Multi-pass membrane protein</topology>
    </subcellularLocation>
</comment>
<name>A0A1M6YIF3_9FIRM</name>
<dbReference type="Gene3D" id="1.10.3720.10">
    <property type="entry name" value="MetI-like"/>
    <property type="match status" value="1"/>
</dbReference>
<gene>
    <name evidence="9" type="ORF">SAMN02745136_04280</name>
</gene>
<dbReference type="InterPro" id="IPR000515">
    <property type="entry name" value="MetI-like"/>
</dbReference>
<dbReference type="InterPro" id="IPR035906">
    <property type="entry name" value="MetI-like_sf"/>
</dbReference>
<dbReference type="Pfam" id="PF00528">
    <property type="entry name" value="BPD_transp_1"/>
    <property type="match status" value="1"/>
</dbReference>
<evidence type="ECO:0000256" key="2">
    <source>
        <dbReference type="ARBA" id="ARBA00022448"/>
    </source>
</evidence>
<dbReference type="PROSITE" id="PS50928">
    <property type="entry name" value="ABC_TM1"/>
    <property type="match status" value="1"/>
</dbReference>
<evidence type="ECO:0000256" key="4">
    <source>
        <dbReference type="ARBA" id="ARBA00022692"/>
    </source>
</evidence>
<evidence type="ECO:0000313" key="10">
    <source>
        <dbReference type="Proteomes" id="UP000184386"/>
    </source>
</evidence>
<evidence type="ECO:0000259" key="8">
    <source>
        <dbReference type="PROSITE" id="PS50928"/>
    </source>
</evidence>
<proteinExistence type="inferred from homology"/>
<evidence type="ECO:0000313" key="9">
    <source>
        <dbReference type="EMBL" id="SHL17902.1"/>
    </source>
</evidence>
<evidence type="ECO:0000256" key="6">
    <source>
        <dbReference type="ARBA" id="ARBA00023136"/>
    </source>
</evidence>
<dbReference type="EMBL" id="FRAC01000025">
    <property type="protein sequence ID" value="SHL17902.1"/>
    <property type="molecule type" value="Genomic_DNA"/>
</dbReference>
<keyword evidence="4 7" id="KW-0812">Transmembrane</keyword>
<dbReference type="SUPFAM" id="SSF161098">
    <property type="entry name" value="MetI-like"/>
    <property type="match status" value="1"/>
</dbReference>
<feature type="transmembrane region" description="Helical" evidence="7">
    <location>
        <begin position="273"/>
        <end position="292"/>
    </location>
</feature>
<comment type="similarity">
    <text evidence="7">Belongs to the binding-protein-dependent transport system permease family.</text>
</comment>
<dbReference type="Proteomes" id="UP000184386">
    <property type="component" value="Unassembled WGS sequence"/>
</dbReference>
<evidence type="ECO:0000256" key="7">
    <source>
        <dbReference type="RuleBase" id="RU363032"/>
    </source>
</evidence>
<accession>A0A1M6YIF3</accession>
<dbReference type="AlphaFoldDB" id="A0A1M6YIF3"/>
<dbReference type="CDD" id="cd06261">
    <property type="entry name" value="TM_PBP2"/>
    <property type="match status" value="1"/>
</dbReference>
<dbReference type="PANTHER" id="PTHR30193:SF1">
    <property type="entry name" value="ABC TRANSPORTER PERMEASE PROTEIN YESP-RELATED"/>
    <property type="match status" value="1"/>
</dbReference>
<protein>
    <submittedName>
        <fullName evidence="9">Carbohydrate ABC transporter membrane protein 1, CUT1 family (TC 3.A.1.1.-)</fullName>
    </submittedName>
</protein>
<dbReference type="GO" id="GO:0055085">
    <property type="term" value="P:transmembrane transport"/>
    <property type="evidence" value="ECO:0007669"/>
    <property type="project" value="InterPro"/>
</dbReference>
<feature type="transmembrane region" description="Helical" evidence="7">
    <location>
        <begin position="20"/>
        <end position="42"/>
    </location>
</feature>
<feature type="transmembrane region" description="Helical" evidence="7">
    <location>
        <begin position="117"/>
        <end position="137"/>
    </location>
</feature>
<dbReference type="InterPro" id="IPR051393">
    <property type="entry name" value="ABC_transporter_permease"/>
</dbReference>
<feature type="domain" description="ABC transmembrane type-1" evidence="8">
    <location>
        <begin position="80"/>
        <end position="291"/>
    </location>
</feature>
<keyword evidence="6 7" id="KW-0472">Membrane</keyword>
<evidence type="ECO:0000256" key="3">
    <source>
        <dbReference type="ARBA" id="ARBA00022475"/>
    </source>
</evidence>
<feature type="transmembrane region" description="Helical" evidence="7">
    <location>
        <begin position="143"/>
        <end position="161"/>
    </location>
</feature>
<reference evidence="9 10" key="1">
    <citation type="submission" date="2016-11" db="EMBL/GenBank/DDBJ databases">
        <authorList>
            <person name="Jaros S."/>
            <person name="Januszkiewicz K."/>
            <person name="Wedrychowicz H."/>
        </authorList>
    </citation>
    <scope>NUCLEOTIDE SEQUENCE [LARGE SCALE GENOMIC DNA]</scope>
    <source>
        <strain evidence="9 10">DSM 15929</strain>
    </source>
</reference>
<dbReference type="GO" id="GO:0005886">
    <property type="term" value="C:plasma membrane"/>
    <property type="evidence" value="ECO:0007669"/>
    <property type="project" value="UniProtKB-SubCell"/>
</dbReference>
<organism evidence="9 10">
    <name type="scientific">Anaerocolumna jejuensis DSM 15929</name>
    <dbReference type="NCBI Taxonomy" id="1121322"/>
    <lineage>
        <taxon>Bacteria</taxon>
        <taxon>Bacillati</taxon>
        <taxon>Bacillota</taxon>
        <taxon>Clostridia</taxon>
        <taxon>Lachnospirales</taxon>
        <taxon>Lachnospiraceae</taxon>
        <taxon>Anaerocolumna</taxon>
    </lineage>
</organism>
<feature type="transmembrane region" description="Helical" evidence="7">
    <location>
        <begin position="213"/>
        <end position="234"/>
    </location>
</feature>
<feature type="transmembrane region" description="Helical" evidence="7">
    <location>
        <begin position="84"/>
        <end position="105"/>
    </location>
</feature>
<keyword evidence="3" id="KW-1003">Cell membrane</keyword>
<evidence type="ECO:0000256" key="1">
    <source>
        <dbReference type="ARBA" id="ARBA00004651"/>
    </source>
</evidence>
<evidence type="ECO:0000256" key="5">
    <source>
        <dbReference type="ARBA" id="ARBA00022989"/>
    </source>
</evidence>